<comment type="caution">
    <text evidence="2">The sequence shown here is derived from an EMBL/GenBank/DDBJ whole genome shotgun (WGS) entry which is preliminary data.</text>
</comment>
<gene>
    <name evidence="2" type="ORF">S01H1_11816</name>
</gene>
<dbReference type="EMBL" id="BARS01006039">
    <property type="protein sequence ID" value="GAF82401.1"/>
    <property type="molecule type" value="Genomic_DNA"/>
</dbReference>
<evidence type="ECO:0000256" key="1">
    <source>
        <dbReference type="SAM" id="Coils"/>
    </source>
</evidence>
<organism evidence="2">
    <name type="scientific">marine sediment metagenome</name>
    <dbReference type="NCBI Taxonomy" id="412755"/>
    <lineage>
        <taxon>unclassified sequences</taxon>
        <taxon>metagenomes</taxon>
        <taxon>ecological metagenomes</taxon>
    </lineage>
</organism>
<accession>X0T4Y0</accession>
<name>X0T4Y0_9ZZZZ</name>
<reference evidence="2" key="1">
    <citation type="journal article" date="2014" name="Front. Microbiol.">
        <title>High frequency of phylogenetically diverse reductive dehalogenase-homologous genes in deep subseafloor sedimentary metagenomes.</title>
        <authorList>
            <person name="Kawai M."/>
            <person name="Futagami T."/>
            <person name="Toyoda A."/>
            <person name="Takaki Y."/>
            <person name="Nishi S."/>
            <person name="Hori S."/>
            <person name="Arai W."/>
            <person name="Tsubouchi T."/>
            <person name="Morono Y."/>
            <person name="Uchiyama I."/>
            <person name="Ito T."/>
            <person name="Fujiyama A."/>
            <person name="Inagaki F."/>
            <person name="Takami H."/>
        </authorList>
    </citation>
    <scope>NUCLEOTIDE SEQUENCE</scope>
    <source>
        <strain evidence="2">Expedition CK06-06</strain>
    </source>
</reference>
<protein>
    <submittedName>
        <fullName evidence="2">Uncharacterized protein</fullName>
    </submittedName>
</protein>
<keyword evidence="1" id="KW-0175">Coiled coil</keyword>
<proteinExistence type="predicted"/>
<dbReference type="AlphaFoldDB" id="X0T4Y0"/>
<sequence>MKTKAYDKCSKKELCTIAKNLNEIIIELKIQNNLLKQRLAQYEDVDYLEKHKKTQIYHYVDDTVIVNKPDPFEKIDRELDEIYNNISAIDENEEIIINI</sequence>
<evidence type="ECO:0000313" key="2">
    <source>
        <dbReference type="EMBL" id="GAF82401.1"/>
    </source>
</evidence>
<feature type="coiled-coil region" evidence="1">
    <location>
        <begin position="18"/>
        <end position="45"/>
    </location>
</feature>